<evidence type="ECO:0000256" key="1">
    <source>
        <dbReference type="ARBA" id="ARBA00004496"/>
    </source>
</evidence>
<dbReference type="InterPro" id="IPR020061">
    <property type="entry name" value="Glu_tRNA_lig_a-bdl"/>
</dbReference>
<evidence type="ECO:0000256" key="9">
    <source>
        <dbReference type="ARBA" id="ARBA00023146"/>
    </source>
</evidence>
<evidence type="ECO:0000256" key="11">
    <source>
        <dbReference type="ARBA" id="ARBA00048351"/>
    </source>
</evidence>
<dbReference type="InterPro" id="IPR049437">
    <property type="entry name" value="tRNA-synt_1c_C2"/>
</dbReference>
<dbReference type="InterPro" id="IPR020058">
    <property type="entry name" value="Glu/Gln-tRNA-synth_Ib_cat-dom"/>
</dbReference>
<dbReference type="InterPro" id="IPR020056">
    <property type="entry name" value="Rbsml_bL25/Gln-tRNA_synth_N"/>
</dbReference>
<dbReference type="Gene3D" id="2.40.240.10">
    <property type="entry name" value="Ribosomal Protein L25, Chain P"/>
    <property type="match status" value="1"/>
</dbReference>
<dbReference type="GO" id="GO:0005829">
    <property type="term" value="C:cytosol"/>
    <property type="evidence" value="ECO:0007669"/>
    <property type="project" value="TreeGrafter"/>
</dbReference>
<comment type="catalytic activity">
    <reaction evidence="11">
        <text>tRNA(Glu) + L-glutamate + ATP = L-glutamyl-tRNA(Glu) + AMP + diphosphate</text>
        <dbReference type="Rhea" id="RHEA:23540"/>
        <dbReference type="Rhea" id="RHEA-COMP:9663"/>
        <dbReference type="Rhea" id="RHEA-COMP:9680"/>
        <dbReference type="ChEBI" id="CHEBI:29985"/>
        <dbReference type="ChEBI" id="CHEBI:30616"/>
        <dbReference type="ChEBI" id="CHEBI:33019"/>
        <dbReference type="ChEBI" id="CHEBI:78442"/>
        <dbReference type="ChEBI" id="CHEBI:78520"/>
        <dbReference type="ChEBI" id="CHEBI:456215"/>
        <dbReference type="EC" id="6.1.1.17"/>
    </reaction>
</comment>
<dbReference type="EMBL" id="JAUIZM010000009">
    <property type="protein sequence ID" value="KAK1364438.1"/>
    <property type="molecule type" value="Genomic_DNA"/>
</dbReference>
<evidence type="ECO:0000256" key="8">
    <source>
        <dbReference type="ARBA" id="ARBA00022917"/>
    </source>
</evidence>
<dbReference type="FunFam" id="2.40.240.10:FF:000004">
    <property type="entry name" value="Glutamyl-tRNA synthetase, cytoplasmic"/>
    <property type="match status" value="1"/>
</dbReference>
<dbReference type="InterPro" id="IPR020059">
    <property type="entry name" value="Glu/Gln-tRNA-synth_Ib_codon-bd"/>
</dbReference>
<evidence type="ECO:0000256" key="7">
    <source>
        <dbReference type="ARBA" id="ARBA00022840"/>
    </source>
</evidence>
<dbReference type="Gene3D" id="3.40.50.620">
    <property type="entry name" value="HUPs"/>
    <property type="match status" value="1"/>
</dbReference>
<dbReference type="PROSITE" id="PS50405">
    <property type="entry name" value="GST_CTER"/>
    <property type="match status" value="1"/>
</dbReference>
<proteinExistence type="inferred from homology"/>
<keyword evidence="9 12" id="KW-0030">Aminoacyl-tRNA synthetase</keyword>
<dbReference type="PRINTS" id="PR00987">
    <property type="entry name" value="TRNASYNTHGLU"/>
</dbReference>
<protein>
    <recommendedName>
        <fullName evidence="3">glutamate--tRNA ligase</fullName>
        <ecNumber evidence="3">6.1.1.17</ecNumber>
    </recommendedName>
    <alternativeName>
        <fullName evidence="10">Glutamyl-tRNA synthetase</fullName>
    </alternativeName>
</protein>
<keyword evidence="6 12" id="KW-0547">Nucleotide-binding</keyword>
<evidence type="ECO:0000256" key="6">
    <source>
        <dbReference type="ARBA" id="ARBA00022741"/>
    </source>
</evidence>
<dbReference type="CDD" id="cd10289">
    <property type="entry name" value="GST_C_AaRS_like"/>
    <property type="match status" value="1"/>
</dbReference>
<dbReference type="Pfam" id="PF00749">
    <property type="entry name" value="tRNA-synt_1c"/>
    <property type="match status" value="3"/>
</dbReference>
<keyword evidence="5 12" id="KW-0436">Ligase</keyword>
<reference evidence="14" key="1">
    <citation type="submission" date="2023-02" db="EMBL/GenBank/DDBJ databases">
        <title>Genome of toxic invasive species Heracleum sosnowskyi carries increased number of genes despite the absence of recent whole-genome duplications.</title>
        <authorList>
            <person name="Schelkunov M."/>
            <person name="Shtratnikova V."/>
            <person name="Makarenko M."/>
            <person name="Klepikova A."/>
            <person name="Omelchenko D."/>
            <person name="Novikova G."/>
            <person name="Obukhova E."/>
            <person name="Bogdanov V."/>
            <person name="Penin A."/>
            <person name="Logacheva M."/>
        </authorList>
    </citation>
    <scope>NUCLEOTIDE SEQUENCE</scope>
    <source>
        <strain evidence="14">Hsosn_3</strain>
        <tissue evidence="14">Leaf</tissue>
    </source>
</reference>
<dbReference type="InterPro" id="IPR014729">
    <property type="entry name" value="Rossmann-like_a/b/a_fold"/>
</dbReference>
<dbReference type="InterPro" id="IPR001412">
    <property type="entry name" value="aa-tRNA-synth_I_CS"/>
</dbReference>
<dbReference type="Pfam" id="PF00043">
    <property type="entry name" value="GST_C"/>
    <property type="match status" value="1"/>
</dbReference>
<dbReference type="PANTHER" id="PTHR43097">
    <property type="entry name" value="GLUTAMINE-TRNA LIGASE"/>
    <property type="match status" value="1"/>
</dbReference>
<dbReference type="AlphaFoldDB" id="A0AAD8HDX1"/>
<dbReference type="InterPro" id="IPR011035">
    <property type="entry name" value="Ribosomal_bL25/Gln-tRNA_synth"/>
</dbReference>
<organism evidence="14 15">
    <name type="scientific">Heracleum sosnowskyi</name>
    <dbReference type="NCBI Taxonomy" id="360622"/>
    <lineage>
        <taxon>Eukaryota</taxon>
        <taxon>Viridiplantae</taxon>
        <taxon>Streptophyta</taxon>
        <taxon>Embryophyta</taxon>
        <taxon>Tracheophyta</taxon>
        <taxon>Spermatophyta</taxon>
        <taxon>Magnoliopsida</taxon>
        <taxon>eudicotyledons</taxon>
        <taxon>Gunneridae</taxon>
        <taxon>Pentapetalae</taxon>
        <taxon>asterids</taxon>
        <taxon>campanulids</taxon>
        <taxon>Apiales</taxon>
        <taxon>Apiaceae</taxon>
        <taxon>Apioideae</taxon>
        <taxon>apioid superclade</taxon>
        <taxon>Tordylieae</taxon>
        <taxon>Tordyliinae</taxon>
        <taxon>Heracleum</taxon>
    </lineage>
</organism>
<dbReference type="GO" id="GO:0048608">
    <property type="term" value="P:reproductive structure development"/>
    <property type="evidence" value="ECO:0007669"/>
    <property type="project" value="UniProtKB-ARBA"/>
</dbReference>
<dbReference type="Gene3D" id="1.10.1160.10">
    <property type="entry name" value="Glutamyl-trna Synthetase, Domain 2"/>
    <property type="match status" value="1"/>
</dbReference>
<reference evidence="14" key="2">
    <citation type="submission" date="2023-05" db="EMBL/GenBank/DDBJ databases">
        <authorList>
            <person name="Schelkunov M.I."/>
        </authorList>
    </citation>
    <scope>NUCLEOTIDE SEQUENCE</scope>
    <source>
        <strain evidence="14">Hsosn_3</strain>
        <tissue evidence="14">Leaf</tissue>
    </source>
</reference>
<dbReference type="Proteomes" id="UP001237642">
    <property type="component" value="Unassembled WGS sequence"/>
</dbReference>
<accession>A0AAD8HDX1</accession>
<comment type="similarity">
    <text evidence="2">Belongs to the class-I aminoacyl-tRNA synthetase family. Glutamate--tRNA ligase type 2 subfamily.</text>
</comment>
<evidence type="ECO:0000313" key="15">
    <source>
        <dbReference type="Proteomes" id="UP001237642"/>
    </source>
</evidence>
<dbReference type="InterPro" id="IPR050132">
    <property type="entry name" value="Gln/Glu-tRNA_Ligase"/>
</dbReference>
<dbReference type="InterPro" id="IPR004046">
    <property type="entry name" value="GST_C"/>
</dbReference>
<evidence type="ECO:0000256" key="5">
    <source>
        <dbReference type="ARBA" id="ARBA00022598"/>
    </source>
</evidence>
<evidence type="ECO:0000259" key="13">
    <source>
        <dbReference type="PROSITE" id="PS50405"/>
    </source>
</evidence>
<dbReference type="GO" id="GO:0017102">
    <property type="term" value="C:methionyl glutamyl tRNA synthetase complex"/>
    <property type="evidence" value="ECO:0007669"/>
    <property type="project" value="TreeGrafter"/>
</dbReference>
<evidence type="ECO:0000256" key="12">
    <source>
        <dbReference type="RuleBase" id="RU363037"/>
    </source>
</evidence>
<dbReference type="PROSITE" id="PS00178">
    <property type="entry name" value="AA_TRNA_LIGASE_I"/>
    <property type="match status" value="1"/>
</dbReference>
<keyword evidence="15" id="KW-1185">Reference proteome</keyword>
<dbReference type="FunFam" id="1.10.1160.10:FF:000001">
    <property type="entry name" value="Glutamine--tRNA ligase"/>
    <property type="match status" value="1"/>
</dbReference>
<dbReference type="Gene3D" id="1.20.1050.130">
    <property type="match status" value="1"/>
</dbReference>
<keyword evidence="8 12" id="KW-0648">Protein biosynthesis</keyword>
<sequence length="592" mass="66442">MEDKDLKLRYPPDSLPLSVITTAKVAGLPISVNSDLISGSPPALHLPTGVKLQGTNTILRYLGRISTTIHGLYKRDDLESSQIDEWLDYAPVFASGSEFEGACKFVDGYLLHGTFLVGYSLSIADIAIWSALAVTGRRWDSLKDSKKYPNLGRWFNSISAEYSALSEVTVQYTGKKGSGKPTTKLVEKEQKGSNVLANGDVGKAGSKVTSEIDLPNAEDGKVCLRFAPEPSGYLHIGHSKCALLNQYFADRYHDYFPQLMEMAEKLIREEKAYVDDTPREQMQKERMDGIESRTQTSLSEILSITEGITHALRASEYHDRNAQYYWIQEDMGLRKVDGWNDPRFPTVQGIVRRGLKVEALVQFIVEQGASKNLNLMEWDKLWTINKKIIDPVCPRHTAVSAERVLLMLRDGPDDPFVRIIPRHKKFPGAGDKATTYTKSIWIDLADAKSISPEEEITLMDWGNAIVKEISKDEDGSIKHLTGVLNLGGSVKTTKLKLTWLPDTNELVPLSLMEFDYLITKKKLDEDEDFIDVLNPCTKKESAAFGDSNMRNLKEGDILQLERKGYFRCDVPFVRPSKPIVLFAIPDGRQQTK</sequence>
<dbReference type="SUPFAM" id="SSF50715">
    <property type="entry name" value="Ribosomal protein L25-like"/>
    <property type="match status" value="1"/>
</dbReference>
<gene>
    <name evidence="14" type="ORF">POM88_039999</name>
</gene>
<dbReference type="SUPFAM" id="SSF52374">
    <property type="entry name" value="Nucleotidylyl transferase"/>
    <property type="match status" value="1"/>
</dbReference>
<comment type="subcellular location">
    <subcellularLocation>
        <location evidence="1">Cytoplasm</location>
    </subcellularLocation>
</comment>
<evidence type="ECO:0000256" key="4">
    <source>
        <dbReference type="ARBA" id="ARBA00022490"/>
    </source>
</evidence>
<evidence type="ECO:0000256" key="3">
    <source>
        <dbReference type="ARBA" id="ARBA00012835"/>
    </source>
</evidence>
<dbReference type="PANTHER" id="PTHR43097:SF5">
    <property type="entry name" value="GLUTAMATE--TRNA LIGASE"/>
    <property type="match status" value="1"/>
</dbReference>
<dbReference type="GO" id="GO:0006424">
    <property type="term" value="P:glutamyl-tRNA aminoacylation"/>
    <property type="evidence" value="ECO:0007669"/>
    <property type="project" value="TreeGrafter"/>
</dbReference>
<dbReference type="EC" id="6.1.1.17" evidence="3"/>
<dbReference type="Gene3D" id="3.90.800.10">
    <property type="entry name" value="Glutamyl-tRNA Synthetase, Domain 3"/>
    <property type="match status" value="1"/>
</dbReference>
<dbReference type="InterPro" id="IPR036282">
    <property type="entry name" value="Glutathione-S-Trfase_C_sf"/>
</dbReference>
<name>A0AAD8HDX1_9APIA</name>
<evidence type="ECO:0000256" key="10">
    <source>
        <dbReference type="ARBA" id="ARBA00030865"/>
    </source>
</evidence>
<keyword evidence="7 12" id="KW-0067">ATP-binding</keyword>
<evidence type="ECO:0000256" key="2">
    <source>
        <dbReference type="ARBA" id="ARBA00008927"/>
    </source>
</evidence>
<dbReference type="Pfam" id="PF03950">
    <property type="entry name" value="tRNA-synt_1c_C"/>
    <property type="match status" value="1"/>
</dbReference>
<dbReference type="InterPro" id="IPR010987">
    <property type="entry name" value="Glutathione-S-Trfase_C-like"/>
</dbReference>
<dbReference type="GO" id="GO:0004818">
    <property type="term" value="F:glutamate-tRNA ligase activity"/>
    <property type="evidence" value="ECO:0007669"/>
    <property type="project" value="UniProtKB-EC"/>
</dbReference>
<dbReference type="InterPro" id="IPR000924">
    <property type="entry name" value="Glu/Gln-tRNA-synth"/>
</dbReference>
<dbReference type="GO" id="GO:0009791">
    <property type="term" value="P:post-embryonic development"/>
    <property type="evidence" value="ECO:0007669"/>
    <property type="project" value="UniProtKB-ARBA"/>
</dbReference>
<dbReference type="GO" id="GO:0005524">
    <property type="term" value="F:ATP binding"/>
    <property type="evidence" value="ECO:0007669"/>
    <property type="project" value="UniProtKB-KW"/>
</dbReference>
<keyword evidence="4" id="KW-0963">Cytoplasm</keyword>
<feature type="domain" description="GST C-terminal" evidence="13">
    <location>
        <begin position="51"/>
        <end position="185"/>
    </location>
</feature>
<dbReference type="SUPFAM" id="SSF47616">
    <property type="entry name" value="GST C-terminal domain-like"/>
    <property type="match status" value="1"/>
</dbReference>
<dbReference type="Pfam" id="PF20974">
    <property type="entry name" value="tRNA-synt_1c_C2"/>
    <property type="match status" value="1"/>
</dbReference>
<comment type="caution">
    <text evidence="14">The sequence shown here is derived from an EMBL/GenBank/DDBJ whole genome shotgun (WGS) entry which is preliminary data.</text>
</comment>
<evidence type="ECO:0000313" key="14">
    <source>
        <dbReference type="EMBL" id="KAK1364438.1"/>
    </source>
</evidence>